<dbReference type="OrthoDB" id="104224at2759"/>
<comment type="caution">
    <text evidence="1">The sequence shown here is derived from an EMBL/GenBank/DDBJ whole genome shotgun (WGS) entry which is preliminary data.</text>
</comment>
<dbReference type="AlphaFoldDB" id="A0A8T1UWN1"/>
<evidence type="ECO:0000313" key="1">
    <source>
        <dbReference type="EMBL" id="KAG6971495.1"/>
    </source>
</evidence>
<name>A0A8T1UWN1_9STRA</name>
<dbReference type="InterPro" id="IPR052980">
    <property type="entry name" value="Crinkler_effector"/>
</dbReference>
<protein>
    <recommendedName>
        <fullName evidence="3">P-loop containing nucleoside triphosphate hydrolase</fullName>
    </recommendedName>
</protein>
<evidence type="ECO:0008006" key="3">
    <source>
        <dbReference type="Google" id="ProtNLM"/>
    </source>
</evidence>
<dbReference type="PANTHER" id="PTHR33129:SF1">
    <property type="entry name" value="ATP-BINDING PROTEIN"/>
    <property type="match status" value="1"/>
</dbReference>
<accession>A0A8T1UWN1</accession>
<proteinExistence type="predicted"/>
<dbReference type="Proteomes" id="UP000688947">
    <property type="component" value="Unassembled WGS sequence"/>
</dbReference>
<dbReference type="PANTHER" id="PTHR33129">
    <property type="entry name" value="PROTEIN KINASE DOMAIN-CONTAINING PROTEIN-RELATED"/>
    <property type="match status" value="1"/>
</dbReference>
<reference evidence="1" key="1">
    <citation type="submission" date="2021-01" db="EMBL/GenBank/DDBJ databases">
        <title>Phytophthora aleatoria, a newly-described species from Pinus radiata is distinct from Phytophthora cactorum isolates based on comparative genomics.</title>
        <authorList>
            <person name="Mcdougal R."/>
            <person name="Panda P."/>
            <person name="Williams N."/>
            <person name="Studholme D.J."/>
        </authorList>
    </citation>
    <scope>NUCLEOTIDE SEQUENCE</scope>
    <source>
        <strain evidence="1">NZFS 3830</strain>
    </source>
</reference>
<sequence length="135" mass="15210">MNPAALVAFWKAFRTIPTEIKADAVIALPEGTFLLGDSTLGSRIYIRFCYPQLWKLCWEIIHDKKMNTTHLVILGNPGIGKRFFGYVILLHLARVGATVVYESGGSNKRFLFSRDTVVQGSQSDFVQILKNPETY</sequence>
<evidence type="ECO:0000313" key="2">
    <source>
        <dbReference type="Proteomes" id="UP000688947"/>
    </source>
</evidence>
<dbReference type="EMBL" id="JAENGZ010000051">
    <property type="protein sequence ID" value="KAG6971495.1"/>
    <property type="molecule type" value="Genomic_DNA"/>
</dbReference>
<gene>
    <name evidence="1" type="ORF">JG687_00001988</name>
</gene>
<organism evidence="1 2">
    <name type="scientific">Phytophthora cactorum</name>
    <dbReference type="NCBI Taxonomy" id="29920"/>
    <lineage>
        <taxon>Eukaryota</taxon>
        <taxon>Sar</taxon>
        <taxon>Stramenopiles</taxon>
        <taxon>Oomycota</taxon>
        <taxon>Peronosporomycetes</taxon>
        <taxon>Peronosporales</taxon>
        <taxon>Peronosporaceae</taxon>
        <taxon>Phytophthora</taxon>
    </lineage>
</organism>